<evidence type="ECO:0000313" key="12">
    <source>
        <dbReference type="Proteomes" id="UP001153269"/>
    </source>
</evidence>
<dbReference type="InterPro" id="IPR008069">
    <property type="entry name" value="Cyt_P450_E_grp-I_CYP2D-like"/>
</dbReference>
<dbReference type="FunFam" id="1.10.630.10:FF:000004">
    <property type="entry name" value="cytochrome P450 2D15 isoform X1"/>
    <property type="match status" value="2"/>
</dbReference>
<dbReference type="SUPFAM" id="SSF48264">
    <property type="entry name" value="Cytochrome P450"/>
    <property type="match status" value="3"/>
</dbReference>
<keyword evidence="5 10" id="KW-0479">Metal-binding</keyword>
<keyword evidence="12" id="KW-1185">Reference proteome</keyword>
<dbReference type="InterPro" id="IPR017972">
    <property type="entry name" value="Cyt_P450_CS"/>
</dbReference>
<dbReference type="InterPro" id="IPR002401">
    <property type="entry name" value="Cyt_P450_E_grp-I"/>
</dbReference>
<comment type="subcellular location">
    <subcellularLocation>
        <location evidence="2">Membrane</location>
    </subcellularLocation>
</comment>
<dbReference type="InterPro" id="IPR036396">
    <property type="entry name" value="Cyt_P450_sf"/>
</dbReference>
<comment type="cofactor">
    <cofactor evidence="1 10">
        <name>heme</name>
        <dbReference type="ChEBI" id="CHEBI:30413"/>
    </cofactor>
</comment>
<dbReference type="GO" id="GO:0020037">
    <property type="term" value="F:heme binding"/>
    <property type="evidence" value="ECO:0007669"/>
    <property type="project" value="InterPro"/>
</dbReference>
<comment type="similarity">
    <text evidence="3">Belongs to the cytochrome P450 family.</text>
</comment>
<dbReference type="PANTHER" id="PTHR24300:SF177">
    <property type="entry name" value="CYTOCHROME P450 2J2"/>
    <property type="match status" value="1"/>
</dbReference>
<evidence type="ECO:0000256" key="9">
    <source>
        <dbReference type="ARBA" id="ARBA00023136"/>
    </source>
</evidence>
<gene>
    <name evidence="11" type="ORF">PLEPLA_LOCUS32220</name>
</gene>
<comment type="caution">
    <text evidence="11">The sequence shown here is derived from an EMBL/GenBank/DDBJ whole genome shotgun (WGS) entry which is preliminary data.</text>
</comment>
<accession>A0A9N7V9I0</accession>
<dbReference type="GO" id="GO:0016712">
    <property type="term" value="F:oxidoreductase activity, acting on paired donors, with incorporation or reduction of molecular oxygen, reduced flavin or flavoprotein as one donor, and incorporation of one atom of oxygen"/>
    <property type="evidence" value="ECO:0007669"/>
    <property type="project" value="InterPro"/>
</dbReference>
<dbReference type="EMBL" id="CADEAL010003391">
    <property type="protein sequence ID" value="CAB1444504.1"/>
    <property type="molecule type" value="Genomic_DNA"/>
</dbReference>
<dbReference type="CDD" id="cd11026">
    <property type="entry name" value="CYP2"/>
    <property type="match status" value="2"/>
</dbReference>
<keyword evidence="8" id="KW-0503">Monooxygenase</keyword>
<dbReference type="PROSITE" id="PS00086">
    <property type="entry name" value="CYTOCHROME_P450"/>
    <property type="match status" value="1"/>
</dbReference>
<dbReference type="PRINTS" id="PR00385">
    <property type="entry name" value="P450"/>
</dbReference>
<evidence type="ECO:0000256" key="8">
    <source>
        <dbReference type="ARBA" id="ARBA00023033"/>
    </source>
</evidence>
<evidence type="ECO:0000313" key="11">
    <source>
        <dbReference type="EMBL" id="CAB1444504.1"/>
    </source>
</evidence>
<evidence type="ECO:0000256" key="6">
    <source>
        <dbReference type="ARBA" id="ARBA00023002"/>
    </source>
</evidence>
<evidence type="ECO:0008006" key="13">
    <source>
        <dbReference type="Google" id="ProtNLM"/>
    </source>
</evidence>
<dbReference type="PRINTS" id="PR00463">
    <property type="entry name" value="EP450I"/>
</dbReference>
<dbReference type="Pfam" id="PF00067">
    <property type="entry name" value="p450"/>
    <property type="match status" value="2"/>
</dbReference>
<dbReference type="InterPro" id="IPR050182">
    <property type="entry name" value="Cytochrome_P450_fam2"/>
</dbReference>
<evidence type="ECO:0000256" key="4">
    <source>
        <dbReference type="ARBA" id="ARBA00022617"/>
    </source>
</evidence>
<evidence type="ECO:0000256" key="3">
    <source>
        <dbReference type="ARBA" id="ARBA00010617"/>
    </source>
</evidence>
<evidence type="ECO:0000256" key="5">
    <source>
        <dbReference type="ARBA" id="ARBA00022723"/>
    </source>
</evidence>
<dbReference type="InterPro" id="IPR001128">
    <property type="entry name" value="Cyt_P450"/>
</dbReference>
<keyword evidence="6" id="KW-0560">Oxidoreductase</keyword>
<dbReference type="GO" id="GO:0016020">
    <property type="term" value="C:membrane"/>
    <property type="evidence" value="ECO:0007669"/>
    <property type="project" value="UniProtKB-SubCell"/>
</dbReference>
<dbReference type="GO" id="GO:0006805">
    <property type="term" value="P:xenobiotic metabolic process"/>
    <property type="evidence" value="ECO:0007669"/>
    <property type="project" value="TreeGrafter"/>
</dbReference>
<dbReference type="Proteomes" id="UP001153269">
    <property type="component" value="Unassembled WGS sequence"/>
</dbReference>
<dbReference type="AlphaFoldDB" id="A0A9N7V9I0"/>
<organism evidence="11 12">
    <name type="scientific">Pleuronectes platessa</name>
    <name type="common">European plaice</name>
    <dbReference type="NCBI Taxonomy" id="8262"/>
    <lineage>
        <taxon>Eukaryota</taxon>
        <taxon>Metazoa</taxon>
        <taxon>Chordata</taxon>
        <taxon>Craniata</taxon>
        <taxon>Vertebrata</taxon>
        <taxon>Euteleostomi</taxon>
        <taxon>Actinopterygii</taxon>
        <taxon>Neopterygii</taxon>
        <taxon>Teleostei</taxon>
        <taxon>Neoteleostei</taxon>
        <taxon>Acanthomorphata</taxon>
        <taxon>Carangaria</taxon>
        <taxon>Pleuronectiformes</taxon>
        <taxon>Pleuronectoidei</taxon>
        <taxon>Pleuronectidae</taxon>
        <taxon>Pleuronectes</taxon>
    </lineage>
</organism>
<evidence type="ECO:0000256" key="2">
    <source>
        <dbReference type="ARBA" id="ARBA00004370"/>
    </source>
</evidence>
<dbReference type="PANTHER" id="PTHR24300">
    <property type="entry name" value="CYTOCHROME P450 508A4-RELATED"/>
    <property type="match status" value="1"/>
</dbReference>
<keyword evidence="9" id="KW-0472">Membrane</keyword>
<dbReference type="GO" id="GO:0005737">
    <property type="term" value="C:cytoplasm"/>
    <property type="evidence" value="ECO:0007669"/>
    <property type="project" value="TreeGrafter"/>
</dbReference>
<evidence type="ECO:0000256" key="1">
    <source>
        <dbReference type="ARBA" id="ARBA00001971"/>
    </source>
</evidence>
<name>A0A9N7V9I0_PLEPL</name>
<dbReference type="GO" id="GO:0006082">
    <property type="term" value="P:organic acid metabolic process"/>
    <property type="evidence" value="ECO:0007669"/>
    <property type="project" value="TreeGrafter"/>
</dbReference>
<evidence type="ECO:0000256" key="7">
    <source>
        <dbReference type="ARBA" id="ARBA00023004"/>
    </source>
</evidence>
<keyword evidence="4 10" id="KW-0349">Heme</keyword>
<reference evidence="11" key="1">
    <citation type="submission" date="2020-03" db="EMBL/GenBank/DDBJ databases">
        <authorList>
            <person name="Weist P."/>
        </authorList>
    </citation>
    <scope>NUCLEOTIDE SEQUENCE</scope>
</reference>
<dbReference type="GO" id="GO:0005506">
    <property type="term" value="F:iron ion binding"/>
    <property type="evidence" value="ECO:0007669"/>
    <property type="project" value="InterPro"/>
</dbReference>
<feature type="binding site" description="axial binding residue" evidence="10">
    <location>
        <position position="457"/>
    </location>
    <ligand>
        <name>heme</name>
        <dbReference type="ChEBI" id="CHEBI:30413"/>
    </ligand>
    <ligandPart>
        <name>Fe</name>
        <dbReference type="ChEBI" id="CHEBI:18248"/>
    </ligandPart>
</feature>
<sequence length="968" mass="110850">MFDENEWETPFTFNPGHFLTEEGTFAKKPSFIPFSAVFILTTDYIKNRRPASFPPGPWALPVVGNIFTVDHSRTHESLTELGRSYGDVFSLRMGSEWMVVLNRYEVLKEALVTQGDSLAERPDLPLSVESCNGLGLVFSENHIWRPQRRFALSTLRHFGLGKRSLEPVIRDEFTHCAKEFSDNKGKPFDPHLIINNTVSNIICFLVFGHRFEYSDETFMRMLKLIGKGLEIEGSIWAQLYNSFPLLMRRLPGPHQTVKRIWGEVGDFIRVELEEHKQNWDPSDQRDYIDCYLNEMNKGQSDDSFDEENLVMSILDLFVAGSETTSSTLLWAFLYMANNPEIQEKVQAELDRVIGQSRLPYMEDFANLPYTYAVVHEVQRMGNIAPLSLPHLTTRDLQLGGYTIPKGITIIPNLTSVMFDENEWETPFTFNPGHFLNEEGKFVKKAAFLPFSAGKRACLGESLAKMELFLFFTSFMQRFTFSMPAGDVRSLLIFTLVFLVIAECLRTRRPSGFPPGPRVLPLVGTMLSLDFKNLHRQMTQLAEKYGNVYSLKMGSSWVVVLNGLDALQEGLLTKGDILAGRPLIPLHTDVLPDLGIIFTNGYLWKQQRRFALFTLKYFGVGKRSLESTIQDEFNHLSREIAGHEGKPFNPHLAINNAVSNIICSLVFGHRFEYGDEKFLTLIKLIDTGTQIEGSIWAQLYNEFPMLMRRLPGPHHTLQKIYGEMVKFMKIEINQHKKDWDPAEPRDFIDCYLTEIQKSKEDDKEDAGFHENNLVMCSFDLFGAGTETTSTTLRWALLYMTKYPEIQEKVQAEIDQVIGQSRQPCMEDRKDMPYTEAVIHEVQRMANIVPLGLPHSAIRDLQLGGYSLPKGVTVIPNLTSVLFEKSKWETPFTFNPGHFLNEEGRFVKKAAFRKRVCLGENLARMELFVFFTSFMQQFTFSMLPGVQPVLKPRISIILSPQHYEICATQR</sequence>
<proteinExistence type="inferred from homology"/>
<dbReference type="Gene3D" id="1.10.630.10">
    <property type="entry name" value="Cytochrome P450"/>
    <property type="match status" value="2"/>
</dbReference>
<dbReference type="PRINTS" id="PR01686">
    <property type="entry name" value="EP450ICYP2D"/>
</dbReference>
<protein>
    <recommendedName>
        <fullName evidence="13">Cytochrome P450</fullName>
    </recommendedName>
</protein>
<keyword evidence="7 10" id="KW-0408">Iron</keyword>
<evidence type="ECO:0000256" key="10">
    <source>
        <dbReference type="PIRSR" id="PIRSR602401-1"/>
    </source>
</evidence>